<protein>
    <submittedName>
        <fullName evidence="2">Putative retrotransposon hot spot protein (RHS)</fullName>
    </submittedName>
</protein>
<evidence type="ECO:0000313" key="3">
    <source>
        <dbReference type="Proteomes" id="UP000246078"/>
    </source>
</evidence>
<dbReference type="VEuPathDB" id="TriTrypDB:C4B63_5g262"/>
<proteinExistence type="predicted"/>
<dbReference type="EMBL" id="PRFC01000088">
    <property type="protein sequence ID" value="PWV08619.1"/>
    <property type="molecule type" value="Genomic_DNA"/>
</dbReference>
<dbReference type="AlphaFoldDB" id="A0A2V2WLT0"/>
<sequence>MAIMWRCFCRSHVVLLRGRWALTVSLTGVAVRLRGALTALPCECHAQRHWDCGTKQPRLSFGASGTCRPQLGGASGMLRRTGVVMAPCSGSGDGFVAATCRGVAETQQPKWTLDSWLDKVLLEGKERITKMRLNDFLRNYFDGSGVVEFNERVYVEEV</sequence>
<accession>A0A2V2WLT0</accession>
<evidence type="ECO:0000313" key="2">
    <source>
        <dbReference type="EMBL" id="PWV08619.1"/>
    </source>
</evidence>
<dbReference type="Pfam" id="PF24466">
    <property type="entry name" value="DUF7578"/>
    <property type="match status" value="1"/>
</dbReference>
<reference evidence="2 3" key="1">
    <citation type="journal article" date="2018" name="Microb. Genom.">
        <title>Expanding an expanded genome: long-read sequencing of Trypanosoma cruzi.</title>
        <authorList>
            <person name="Berna L."/>
            <person name="Rodriguez M."/>
            <person name="Chiribao M.L."/>
            <person name="Parodi-Talice A."/>
            <person name="Pita S."/>
            <person name="Rijo G."/>
            <person name="Alvarez-Valin F."/>
            <person name="Robello C."/>
        </authorList>
    </citation>
    <scope>NUCLEOTIDE SEQUENCE [LARGE SCALE GENOMIC DNA]</scope>
    <source>
        <strain evidence="2 3">TCC</strain>
    </source>
</reference>
<evidence type="ECO:0000259" key="1">
    <source>
        <dbReference type="Pfam" id="PF24466"/>
    </source>
</evidence>
<dbReference type="VEuPathDB" id="TriTrypDB:C3747_88g154"/>
<dbReference type="Proteomes" id="UP000246078">
    <property type="component" value="Unassembled WGS sequence"/>
</dbReference>
<dbReference type="VEuPathDB" id="TriTrypDB:TcYC6_0146480"/>
<feature type="domain" description="DUF7578" evidence="1">
    <location>
        <begin position="127"/>
        <end position="157"/>
    </location>
</feature>
<dbReference type="VEuPathDB" id="TriTrypDB:TcG_10633"/>
<name>A0A2V2WLT0_TRYCR</name>
<dbReference type="InterPro" id="IPR056000">
    <property type="entry name" value="DUF7578"/>
</dbReference>
<dbReference type="VEuPathDB" id="TriTrypDB:BCY84_04699"/>
<gene>
    <name evidence="2" type="ORF">C3747_88g154</name>
</gene>
<dbReference type="VEuPathDB" id="TriTrypDB:TcCL_Unassigned00267"/>
<comment type="caution">
    <text evidence="2">The sequence shown here is derived from an EMBL/GenBank/DDBJ whole genome shotgun (WGS) entry which is preliminary data.</text>
</comment>
<organism evidence="2 3">
    <name type="scientific">Trypanosoma cruzi</name>
    <dbReference type="NCBI Taxonomy" id="5693"/>
    <lineage>
        <taxon>Eukaryota</taxon>
        <taxon>Discoba</taxon>
        <taxon>Euglenozoa</taxon>
        <taxon>Kinetoplastea</taxon>
        <taxon>Metakinetoplastina</taxon>
        <taxon>Trypanosomatida</taxon>
        <taxon>Trypanosomatidae</taxon>
        <taxon>Trypanosoma</taxon>
        <taxon>Schizotrypanum</taxon>
    </lineage>
</organism>